<reference evidence="1 2" key="1">
    <citation type="submission" date="2024-10" db="EMBL/GenBank/DDBJ databases">
        <title>Updated reference genomes for cyclostephanoid diatoms.</title>
        <authorList>
            <person name="Roberts W.R."/>
            <person name="Alverson A.J."/>
        </authorList>
    </citation>
    <scope>NUCLEOTIDE SEQUENCE [LARGE SCALE GENOMIC DNA]</scope>
    <source>
        <strain evidence="1 2">AJA010-31</strain>
    </source>
</reference>
<name>A0ABD3PC40_9STRA</name>
<dbReference type="EMBL" id="JALLPJ020000743">
    <property type="protein sequence ID" value="KAL3784005.1"/>
    <property type="molecule type" value="Genomic_DNA"/>
</dbReference>
<gene>
    <name evidence="1" type="ORF">ACHAWO_000377</name>
</gene>
<dbReference type="AlphaFoldDB" id="A0ABD3PC40"/>
<dbReference type="InterPro" id="IPR023614">
    <property type="entry name" value="Porin_dom_sf"/>
</dbReference>
<dbReference type="InterPro" id="IPR001925">
    <property type="entry name" value="Porin_Euk"/>
</dbReference>
<dbReference type="Pfam" id="PF01459">
    <property type="entry name" value="Porin_3"/>
    <property type="match status" value="1"/>
</dbReference>
<proteinExistence type="predicted"/>
<organism evidence="1 2">
    <name type="scientific">Cyclotella atomus</name>
    <dbReference type="NCBI Taxonomy" id="382360"/>
    <lineage>
        <taxon>Eukaryota</taxon>
        <taxon>Sar</taxon>
        <taxon>Stramenopiles</taxon>
        <taxon>Ochrophyta</taxon>
        <taxon>Bacillariophyta</taxon>
        <taxon>Coscinodiscophyceae</taxon>
        <taxon>Thalassiosirophycidae</taxon>
        <taxon>Stephanodiscales</taxon>
        <taxon>Stephanodiscaceae</taxon>
        <taxon>Cyclotella</taxon>
    </lineage>
</organism>
<dbReference type="Proteomes" id="UP001530400">
    <property type="component" value="Unassembled WGS sequence"/>
</dbReference>
<dbReference type="Gene3D" id="2.40.160.10">
    <property type="entry name" value="Porin"/>
    <property type="match status" value="1"/>
</dbReference>
<evidence type="ECO:0000313" key="2">
    <source>
        <dbReference type="Proteomes" id="UP001530400"/>
    </source>
</evidence>
<keyword evidence="2" id="KW-1185">Reference proteome</keyword>
<accession>A0ABD3PC40</accession>
<sequence>MPKFSDIAKGPNDLLNDDYTSAISLKCKSTAGPVAVTIETDRSPAGALTSKVGGKFSYAGLNFDKVQHKADGSSVLETSLVPCKGCKMTFKANKGADLGVEYTAGSVVTTGSLDVLNMSKFSTSTCIGVAPGAFVGGDLSYNLSGDKAGLSSYNVGASYATGPLFASVTSASKFSQFNVGVLYKVNSDISLASSTTHSSAKACDVLAVGGSYAGLKGSVGTIKAKVGSNGVTSACVVKEVAPKVNLTASGSISGADFSTFKYGFGISM</sequence>
<dbReference type="InterPro" id="IPR027246">
    <property type="entry name" value="Porin_Euk/Tom40"/>
</dbReference>
<comment type="caution">
    <text evidence="1">The sequence shown here is derived from an EMBL/GenBank/DDBJ whole genome shotgun (WGS) entry which is preliminary data.</text>
</comment>
<protein>
    <submittedName>
        <fullName evidence="1">Uncharacterized protein</fullName>
    </submittedName>
</protein>
<evidence type="ECO:0000313" key="1">
    <source>
        <dbReference type="EMBL" id="KAL3784005.1"/>
    </source>
</evidence>
<dbReference type="PANTHER" id="PTHR11743:SF70">
    <property type="entry name" value="GH26960P-RELATED"/>
    <property type="match status" value="1"/>
</dbReference>
<dbReference type="PANTHER" id="PTHR11743">
    <property type="entry name" value="VOLTAGE-DEPENDENT ANION-SELECTIVE CHANNEL"/>
    <property type="match status" value="1"/>
</dbReference>